<reference evidence="2" key="2">
    <citation type="submission" date="2024-10" db="UniProtKB">
        <authorList>
            <consortium name="EnsemblProtists"/>
        </authorList>
    </citation>
    <scope>IDENTIFICATION</scope>
</reference>
<dbReference type="AlphaFoldDB" id="A0A0D3IKL1"/>
<accession>A0A0D3IKL1</accession>
<keyword evidence="1" id="KW-0732">Signal</keyword>
<feature type="chain" id="PRO_5044208529" description="Hexosyltransferase" evidence="1">
    <location>
        <begin position="24"/>
        <end position="372"/>
    </location>
</feature>
<evidence type="ECO:0000313" key="3">
    <source>
        <dbReference type="Proteomes" id="UP000013827"/>
    </source>
</evidence>
<protein>
    <recommendedName>
        <fullName evidence="4">Hexosyltransferase</fullName>
    </recommendedName>
</protein>
<dbReference type="EnsemblProtists" id="EOD11796">
    <property type="protein sequence ID" value="EOD11796"/>
    <property type="gene ID" value="EMIHUDRAFT_437462"/>
</dbReference>
<dbReference type="RefSeq" id="XP_005764225.1">
    <property type="nucleotide sequence ID" value="XM_005764168.1"/>
</dbReference>
<dbReference type="HOGENOM" id="CLU_744827_0_0_1"/>
<evidence type="ECO:0008006" key="4">
    <source>
        <dbReference type="Google" id="ProtNLM"/>
    </source>
</evidence>
<proteinExistence type="predicted"/>
<organism evidence="2 3">
    <name type="scientific">Emiliania huxleyi (strain CCMP1516)</name>
    <dbReference type="NCBI Taxonomy" id="280463"/>
    <lineage>
        <taxon>Eukaryota</taxon>
        <taxon>Haptista</taxon>
        <taxon>Haptophyta</taxon>
        <taxon>Prymnesiophyceae</taxon>
        <taxon>Isochrysidales</taxon>
        <taxon>Noelaerhabdaceae</taxon>
        <taxon>Emiliania</taxon>
    </lineage>
</organism>
<dbReference type="PaxDb" id="2903-EOD11796"/>
<dbReference type="GeneID" id="17258017"/>
<keyword evidence="3" id="KW-1185">Reference proteome</keyword>
<dbReference type="KEGG" id="ehx:EMIHUDRAFT_437462"/>
<evidence type="ECO:0000313" key="2">
    <source>
        <dbReference type="EnsemblProtists" id="EOD11796"/>
    </source>
</evidence>
<reference evidence="3" key="1">
    <citation type="journal article" date="2013" name="Nature">
        <title>Pan genome of the phytoplankton Emiliania underpins its global distribution.</title>
        <authorList>
            <person name="Read B.A."/>
            <person name="Kegel J."/>
            <person name="Klute M.J."/>
            <person name="Kuo A."/>
            <person name="Lefebvre S.C."/>
            <person name="Maumus F."/>
            <person name="Mayer C."/>
            <person name="Miller J."/>
            <person name="Monier A."/>
            <person name="Salamov A."/>
            <person name="Young J."/>
            <person name="Aguilar M."/>
            <person name="Claverie J.M."/>
            <person name="Frickenhaus S."/>
            <person name="Gonzalez K."/>
            <person name="Herman E.K."/>
            <person name="Lin Y.C."/>
            <person name="Napier J."/>
            <person name="Ogata H."/>
            <person name="Sarno A.F."/>
            <person name="Shmutz J."/>
            <person name="Schroeder D."/>
            <person name="de Vargas C."/>
            <person name="Verret F."/>
            <person name="von Dassow P."/>
            <person name="Valentin K."/>
            <person name="Van de Peer Y."/>
            <person name="Wheeler G."/>
            <person name="Dacks J.B."/>
            <person name="Delwiche C.F."/>
            <person name="Dyhrman S.T."/>
            <person name="Glockner G."/>
            <person name="John U."/>
            <person name="Richards T."/>
            <person name="Worden A.Z."/>
            <person name="Zhang X."/>
            <person name="Grigoriev I.V."/>
            <person name="Allen A.E."/>
            <person name="Bidle K."/>
            <person name="Borodovsky M."/>
            <person name="Bowler C."/>
            <person name="Brownlee C."/>
            <person name="Cock J.M."/>
            <person name="Elias M."/>
            <person name="Gladyshev V.N."/>
            <person name="Groth M."/>
            <person name="Guda C."/>
            <person name="Hadaegh A."/>
            <person name="Iglesias-Rodriguez M.D."/>
            <person name="Jenkins J."/>
            <person name="Jones B.M."/>
            <person name="Lawson T."/>
            <person name="Leese F."/>
            <person name="Lindquist E."/>
            <person name="Lobanov A."/>
            <person name="Lomsadze A."/>
            <person name="Malik S.B."/>
            <person name="Marsh M.E."/>
            <person name="Mackinder L."/>
            <person name="Mock T."/>
            <person name="Mueller-Roeber B."/>
            <person name="Pagarete A."/>
            <person name="Parker M."/>
            <person name="Probert I."/>
            <person name="Quesneville H."/>
            <person name="Raines C."/>
            <person name="Rensing S.A."/>
            <person name="Riano-Pachon D.M."/>
            <person name="Richier S."/>
            <person name="Rokitta S."/>
            <person name="Shiraiwa Y."/>
            <person name="Soanes D.M."/>
            <person name="van der Giezen M."/>
            <person name="Wahlund T.M."/>
            <person name="Williams B."/>
            <person name="Wilson W."/>
            <person name="Wolfe G."/>
            <person name="Wurch L.L."/>
        </authorList>
    </citation>
    <scope>NUCLEOTIDE SEQUENCE</scope>
</reference>
<feature type="signal peptide" evidence="1">
    <location>
        <begin position="1"/>
        <end position="23"/>
    </location>
</feature>
<sequence>MPFRRRWTLRAALYLMQACASRALPVTDPSSQRNADQQKTEGRRLTQFWPDHPQVVMGAAPRPKDGSAREHPPAPAIVRMLGQPNHTAIVLRTAKTLPMALIDACYVRDPLPAGHDMWVLHNTDQPNISTGDQLVAKGVNAMVYTGQNVRDAFGQAYNGWLHYTPGLVLLLLSAPAYQYVWAIEDDTLFTGRLPSFFISQADHTEDFIGAHKPTHGPWMWGYGTVVPREADKVKTKVQVYRLSARLLRTFDDMLQLGLHTYVEGTASICYGLRWCSTRQLPQEVQGTHFEWNTKLTPRHLCALGDDGRDKWQHKLPWMRRPTPDEVVVLRSVCDAQPPPEETCSRLPVCNNTMMGSMARCVPIRTPRAKQVS</sequence>
<evidence type="ECO:0000256" key="1">
    <source>
        <dbReference type="SAM" id="SignalP"/>
    </source>
</evidence>
<dbReference type="Proteomes" id="UP000013827">
    <property type="component" value="Unassembled WGS sequence"/>
</dbReference>
<name>A0A0D3IKL1_EMIH1</name>